<accession>A0ABN8PH56</accession>
<feature type="coiled-coil region" evidence="3">
    <location>
        <begin position="183"/>
        <end position="238"/>
    </location>
</feature>
<proteinExistence type="inferred from homology"/>
<evidence type="ECO:0008006" key="6">
    <source>
        <dbReference type="Google" id="ProtNLM"/>
    </source>
</evidence>
<sequence>METSSPLYNLDYFGETMEQKDRSSHGCSDLELAAEIGKNLLERNKELEIMLKSSHHYLEEQHIKNEFLSKQLETIRELHESQVRACEQMESTALELQKTNKELQSETAVMRKRYQTVVQTVENLESKCDDYRTQVEELQIERMRLQREMANSLSLQLTCKENGSYELARGGDESDETEKDEKVLSFKKDIEILNDRIMQLKRQHSTEKRRREELELELSDLIQENQQLDKELFDFAEQARQWQESASEDSSLSVLACSHSGHRRPLSESTDDESFVLLDSERDRQLSAMSDQSEVEILNISQEVKSPLQENSTSFLSELGSQYHELVRKYDSLVERCKNEGIVHEISQIPTVQRAIQTSPLDEKPTTEIGASGPLQDSASVREYKKLFAQIYSKLQTSQSGNPAEKKLME</sequence>
<evidence type="ECO:0000256" key="1">
    <source>
        <dbReference type="ARBA" id="ARBA00009019"/>
    </source>
</evidence>
<dbReference type="PANTHER" id="PTHR19232">
    <property type="entry name" value="CENTROCORTIN FAMILY MEMBER"/>
    <property type="match status" value="1"/>
</dbReference>
<dbReference type="EMBL" id="CALNXK010000071">
    <property type="protein sequence ID" value="CAH3143564.1"/>
    <property type="molecule type" value="Genomic_DNA"/>
</dbReference>
<reference evidence="4 5" key="1">
    <citation type="submission" date="2022-05" db="EMBL/GenBank/DDBJ databases">
        <authorList>
            <consortium name="Genoscope - CEA"/>
            <person name="William W."/>
        </authorList>
    </citation>
    <scope>NUCLEOTIDE SEQUENCE [LARGE SCALE GENOMIC DNA]</scope>
</reference>
<dbReference type="InterPro" id="IPR026079">
    <property type="entry name" value="CDR2"/>
</dbReference>
<name>A0ABN8PH56_9CNID</name>
<evidence type="ECO:0000313" key="4">
    <source>
        <dbReference type="EMBL" id="CAH3143564.1"/>
    </source>
</evidence>
<dbReference type="Proteomes" id="UP001159405">
    <property type="component" value="Unassembled WGS sequence"/>
</dbReference>
<evidence type="ECO:0000256" key="2">
    <source>
        <dbReference type="ARBA" id="ARBA00023054"/>
    </source>
</evidence>
<evidence type="ECO:0000256" key="3">
    <source>
        <dbReference type="SAM" id="Coils"/>
    </source>
</evidence>
<comment type="similarity">
    <text evidence="1">Belongs to the CDR2 family.</text>
</comment>
<protein>
    <recommendedName>
        <fullName evidence="6">Cerebellar degeneration-related protein 2</fullName>
    </recommendedName>
</protein>
<organism evidence="4 5">
    <name type="scientific">Porites lobata</name>
    <dbReference type="NCBI Taxonomy" id="104759"/>
    <lineage>
        <taxon>Eukaryota</taxon>
        <taxon>Metazoa</taxon>
        <taxon>Cnidaria</taxon>
        <taxon>Anthozoa</taxon>
        <taxon>Hexacorallia</taxon>
        <taxon>Scleractinia</taxon>
        <taxon>Fungiina</taxon>
        <taxon>Poritidae</taxon>
        <taxon>Porites</taxon>
    </lineage>
</organism>
<evidence type="ECO:0000313" key="5">
    <source>
        <dbReference type="Proteomes" id="UP001159405"/>
    </source>
</evidence>
<dbReference type="PANTHER" id="PTHR19232:SF7">
    <property type="entry name" value="CENTROCORTIN, ISOFORM A"/>
    <property type="match status" value="1"/>
</dbReference>
<feature type="coiled-coil region" evidence="3">
    <location>
        <begin position="86"/>
        <end position="155"/>
    </location>
</feature>
<gene>
    <name evidence="4" type="ORF">PLOB_00043482</name>
</gene>
<keyword evidence="5" id="KW-1185">Reference proteome</keyword>
<keyword evidence="2 3" id="KW-0175">Coiled coil</keyword>
<comment type="caution">
    <text evidence="4">The sequence shown here is derived from an EMBL/GenBank/DDBJ whole genome shotgun (WGS) entry which is preliminary data.</text>
</comment>